<dbReference type="InterPro" id="IPR011006">
    <property type="entry name" value="CheY-like_superfamily"/>
</dbReference>
<reference evidence="4 5" key="1">
    <citation type="submission" date="2019-09" db="EMBL/GenBank/DDBJ databases">
        <title>Genomes of family Cryomorphaceae.</title>
        <authorList>
            <person name="Bowman J.P."/>
        </authorList>
    </citation>
    <scope>NUCLEOTIDE SEQUENCE [LARGE SCALE GENOMIC DNA]</scope>
    <source>
        <strain evidence="4 5">LMG 25704</strain>
    </source>
</reference>
<dbReference type="RefSeq" id="WP_151667087.1">
    <property type="nucleotide sequence ID" value="NZ_WBVO01000004.1"/>
</dbReference>
<dbReference type="PANTHER" id="PTHR37299">
    <property type="entry name" value="TRANSCRIPTIONAL REGULATOR-RELATED"/>
    <property type="match status" value="1"/>
</dbReference>
<accession>A0A6N6RIU4</accession>
<keyword evidence="5" id="KW-1185">Reference proteome</keyword>
<evidence type="ECO:0000259" key="3">
    <source>
        <dbReference type="PROSITE" id="PS50930"/>
    </source>
</evidence>
<dbReference type="Pfam" id="PF00072">
    <property type="entry name" value="Response_reg"/>
    <property type="match status" value="1"/>
</dbReference>
<dbReference type="EMBL" id="WBVO01000004">
    <property type="protein sequence ID" value="KAB2810298.1"/>
    <property type="molecule type" value="Genomic_DNA"/>
</dbReference>
<organism evidence="4 5">
    <name type="scientific">Phaeocystidibacter luteus</name>
    <dbReference type="NCBI Taxonomy" id="911197"/>
    <lineage>
        <taxon>Bacteria</taxon>
        <taxon>Pseudomonadati</taxon>
        <taxon>Bacteroidota</taxon>
        <taxon>Flavobacteriia</taxon>
        <taxon>Flavobacteriales</taxon>
        <taxon>Phaeocystidibacteraceae</taxon>
        <taxon>Phaeocystidibacter</taxon>
    </lineage>
</organism>
<evidence type="ECO:0000256" key="1">
    <source>
        <dbReference type="PROSITE-ProRule" id="PRU00169"/>
    </source>
</evidence>
<evidence type="ECO:0000259" key="2">
    <source>
        <dbReference type="PROSITE" id="PS50110"/>
    </source>
</evidence>
<dbReference type="InterPro" id="IPR046947">
    <property type="entry name" value="LytR-like"/>
</dbReference>
<dbReference type="InterPro" id="IPR007492">
    <property type="entry name" value="LytTR_DNA-bd_dom"/>
</dbReference>
<dbReference type="GO" id="GO:0003677">
    <property type="term" value="F:DNA binding"/>
    <property type="evidence" value="ECO:0007669"/>
    <property type="project" value="InterPro"/>
</dbReference>
<dbReference type="OrthoDB" id="2168082at2"/>
<dbReference type="Gene3D" id="2.40.50.1020">
    <property type="entry name" value="LytTr DNA-binding domain"/>
    <property type="match status" value="1"/>
</dbReference>
<dbReference type="PROSITE" id="PS50930">
    <property type="entry name" value="HTH_LYTTR"/>
    <property type="match status" value="1"/>
</dbReference>
<evidence type="ECO:0000313" key="4">
    <source>
        <dbReference type="EMBL" id="KAB2810298.1"/>
    </source>
</evidence>
<dbReference type="Pfam" id="PF04397">
    <property type="entry name" value="LytTR"/>
    <property type="match status" value="1"/>
</dbReference>
<comment type="caution">
    <text evidence="4">The sequence shown here is derived from an EMBL/GenBank/DDBJ whole genome shotgun (WGS) entry which is preliminary data.</text>
</comment>
<dbReference type="SUPFAM" id="SSF52172">
    <property type="entry name" value="CheY-like"/>
    <property type="match status" value="1"/>
</dbReference>
<dbReference type="GO" id="GO:0000156">
    <property type="term" value="F:phosphorelay response regulator activity"/>
    <property type="evidence" value="ECO:0007669"/>
    <property type="project" value="InterPro"/>
</dbReference>
<dbReference type="PANTHER" id="PTHR37299:SF1">
    <property type="entry name" value="STAGE 0 SPORULATION PROTEIN A HOMOLOG"/>
    <property type="match status" value="1"/>
</dbReference>
<dbReference type="AlphaFoldDB" id="A0A6N6RIU4"/>
<feature type="domain" description="Response regulatory" evidence="2">
    <location>
        <begin position="3"/>
        <end position="120"/>
    </location>
</feature>
<feature type="domain" description="HTH LytTR-type" evidence="3">
    <location>
        <begin position="148"/>
        <end position="251"/>
    </location>
</feature>
<dbReference type="PROSITE" id="PS50110">
    <property type="entry name" value="RESPONSE_REGULATORY"/>
    <property type="match status" value="1"/>
</dbReference>
<dbReference type="Proteomes" id="UP000468650">
    <property type="component" value="Unassembled WGS sequence"/>
</dbReference>
<feature type="modified residue" description="4-aspartylphosphate" evidence="1">
    <location>
        <position position="55"/>
    </location>
</feature>
<name>A0A6N6RIU4_9FLAO</name>
<gene>
    <name evidence="4" type="ORF">F8C67_06850</name>
</gene>
<dbReference type="InterPro" id="IPR001789">
    <property type="entry name" value="Sig_transdc_resp-reg_receiver"/>
</dbReference>
<dbReference type="SMART" id="SM00850">
    <property type="entry name" value="LytTR"/>
    <property type="match status" value="1"/>
</dbReference>
<protein>
    <submittedName>
        <fullName evidence="4">Response regulator transcription factor</fullName>
    </submittedName>
</protein>
<keyword evidence="1" id="KW-0597">Phosphoprotein</keyword>
<dbReference type="SMART" id="SM00448">
    <property type="entry name" value="REC"/>
    <property type="match status" value="1"/>
</dbReference>
<dbReference type="Gene3D" id="3.40.50.2300">
    <property type="match status" value="1"/>
</dbReference>
<proteinExistence type="predicted"/>
<evidence type="ECO:0000313" key="5">
    <source>
        <dbReference type="Proteomes" id="UP000468650"/>
    </source>
</evidence>
<sequence>MLKALIIDDEENSRAALKGKLELFCPDIRPITEASNIEGAMQEIVSGKPDVMFLDVKLAGETGFELLEKLRAEEISWNGEVIFTTAHDEFALKAIKFSALDYLLKPIDPEELVKAVRKVQQINSVEPSAGISVLLENFRSATESPKKIVIPSSDGMHIIKVSDILRCESSSNYTQFVLRTGKNLLASKTLKEFDNMLSDHNFERIHKSHLVNMNYVKRYVQSDGGYVIMEDDSRIPVANRKKEHLMTLLKSL</sequence>